<dbReference type="GO" id="GO:0003700">
    <property type="term" value="F:DNA-binding transcription factor activity"/>
    <property type="evidence" value="ECO:0007669"/>
    <property type="project" value="TreeGrafter"/>
</dbReference>
<keyword evidence="6" id="KW-1185">Reference proteome</keyword>
<proteinExistence type="predicted"/>
<evidence type="ECO:0000313" key="6">
    <source>
        <dbReference type="Proteomes" id="UP000494115"/>
    </source>
</evidence>
<evidence type="ECO:0000256" key="3">
    <source>
        <dbReference type="SAM" id="MobiDB-lite"/>
    </source>
</evidence>
<dbReference type="Proteomes" id="UP000494115">
    <property type="component" value="Unassembled WGS sequence"/>
</dbReference>
<gene>
    <name evidence="5" type="ORF">LMG28138_04089</name>
</gene>
<dbReference type="InterPro" id="IPR036271">
    <property type="entry name" value="Tet_transcr_reg_TetR-rel_C_sf"/>
</dbReference>
<evidence type="ECO:0000256" key="1">
    <source>
        <dbReference type="ARBA" id="ARBA00023125"/>
    </source>
</evidence>
<reference evidence="5 6" key="1">
    <citation type="submission" date="2020-04" db="EMBL/GenBank/DDBJ databases">
        <authorList>
            <person name="De Canck E."/>
        </authorList>
    </citation>
    <scope>NUCLEOTIDE SEQUENCE [LARGE SCALE GENOMIC DNA]</scope>
    <source>
        <strain evidence="5 6">LMG 28138</strain>
    </source>
</reference>
<protein>
    <recommendedName>
        <fullName evidence="4">HTH tetR-type domain-containing protein</fullName>
    </recommendedName>
</protein>
<feature type="domain" description="HTH tetR-type" evidence="4">
    <location>
        <begin position="22"/>
        <end position="82"/>
    </location>
</feature>
<dbReference type="PANTHER" id="PTHR30055">
    <property type="entry name" value="HTH-TYPE TRANSCRIPTIONAL REGULATOR RUTR"/>
    <property type="match status" value="1"/>
</dbReference>
<dbReference type="InterPro" id="IPR039536">
    <property type="entry name" value="TetR_C_Proteobacteria"/>
</dbReference>
<name>A0A6S7BE78_9BURK</name>
<organism evidence="5 6">
    <name type="scientific">Pararobbsia alpina</name>
    <dbReference type="NCBI Taxonomy" id="621374"/>
    <lineage>
        <taxon>Bacteria</taxon>
        <taxon>Pseudomonadati</taxon>
        <taxon>Pseudomonadota</taxon>
        <taxon>Betaproteobacteria</taxon>
        <taxon>Burkholderiales</taxon>
        <taxon>Burkholderiaceae</taxon>
        <taxon>Pararobbsia</taxon>
    </lineage>
</organism>
<sequence length="242" mass="26725">MPTSKTPASKKLPSRLPVSKSTQRRRELLSTAADMFLARGYDGVTLDEIIAEVGGSKSNVYKHFKGKESLFIAAVEYLSDEISSIISVSDAFSLPLRQALTSIGQTFYKAVLHPRAIALQRLAIAESSRFPQVGQTWFDRGPRIFYEAMTKFCEERQARGELRTCDAQEAAILFHDMMAFNLSHQLLLGIIRPPKASIVEAKVRSVVDAFLNGFAHEQEQKLSSGGLHTAAVAAVPDRLKIT</sequence>
<dbReference type="PRINTS" id="PR00455">
    <property type="entry name" value="HTHTETR"/>
</dbReference>
<dbReference type="Pfam" id="PF14246">
    <property type="entry name" value="TetR_C_7"/>
    <property type="match status" value="1"/>
</dbReference>
<dbReference type="Gene3D" id="1.10.10.60">
    <property type="entry name" value="Homeodomain-like"/>
    <property type="match status" value="1"/>
</dbReference>
<dbReference type="AlphaFoldDB" id="A0A6S7BE78"/>
<dbReference type="Pfam" id="PF00440">
    <property type="entry name" value="TetR_N"/>
    <property type="match status" value="1"/>
</dbReference>
<keyword evidence="1 2" id="KW-0238">DNA-binding</keyword>
<dbReference type="InterPro" id="IPR050109">
    <property type="entry name" value="HTH-type_TetR-like_transc_reg"/>
</dbReference>
<dbReference type="PANTHER" id="PTHR30055:SF146">
    <property type="entry name" value="HTH-TYPE TRANSCRIPTIONAL DUAL REGULATOR CECR"/>
    <property type="match status" value="1"/>
</dbReference>
<evidence type="ECO:0000256" key="2">
    <source>
        <dbReference type="PROSITE-ProRule" id="PRU00335"/>
    </source>
</evidence>
<dbReference type="EMBL" id="CADIKM010000023">
    <property type="protein sequence ID" value="CAB3796433.1"/>
    <property type="molecule type" value="Genomic_DNA"/>
</dbReference>
<accession>A0A6S7BE78</accession>
<evidence type="ECO:0000313" key="5">
    <source>
        <dbReference type="EMBL" id="CAB3796433.1"/>
    </source>
</evidence>
<dbReference type="Gene3D" id="1.10.357.10">
    <property type="entry name" value="Tetracycline Repressor, domain 2"/>
    <property type="match status" value="1"/>
</dbReference>
<dbReference type="PROSITE" id="PS50977">
    <property type="entry name" value="HTH_TETR_2"/>
    <property type="match status" value="1"/>
</dbReference>
<dbReference type="SUPFAM" id="SSF46689">
    <property type="entry name" value="Homeodomain-like"/>
    <property type="match status" value="1"/>
</dbReference>
<dbReference type="RefSeq" id="WP_175106626.1">
    <property type="nucleotide sequence ID" value="NZ_CADIKM010000023.1"/>
</dbReference>
<dbReference type="InterPro" id="IPR001647">
    <property type="entry name" value="HTH_TetR"/>
</dbReference>
<dbReference type="InterPro" id="IPR009057">
    <property type="entry name" value="Homeodomain-like_sf"/>
</dbReference>
<dbReference type="SUPFAM" id="SSF48498">
    <property type="entry name" value="Tetracyclin repressor-like, C-terminal domain"/>
    <property type="match status" value="1"/>
</dbReference>
<evidence type="ECO:0000259" key="4">
    <source>
        <dbReference type="PROSITE" id="PS50977"/>
    </source>
</evidence>
<feature type="region of interest" description="Disordered" evidence="3">
    <location>
        <begin position="1"/>
        <end position="20"/>
    </location>
</feature>
<feature type="DNA-binding region" description="H-T-H motif" evidence="2">
    <location>
        <begin position="45"/>
        <end position="64"/>
    </location>
</feature>
<dbReference type="GO" id="GO:0000976">
    <property type="term" value="F:transcription cis-regulatory region binding"/>
    <property type="evidence" value="ECO:0007669"/>
    <property type="project" value="TreeGrafter"/>
</dbReference>